<dbReference type="Gene3D" id="2.40.30.170">
    <property type="match status" value="1"/>
</dbReference>
<feature type="domain" description="YbhG-like alpha-helical hairpin" evidence="2">
    <location>
        <begin position="80"/>
        <end position="198"/>
    </location>
</feature>
<dbReference type="Pfam" id="PF25881">
    <property type="entry name" value="HH_YBHG"/>
    <property type="match status" value="1"/>
</dbReference>
<proteinExistence type="predicted"/>
<protein>
    <submittedName>
        <fullName evidence="3">Putative efflux pump membrane fusion protein</fullName>
    </submittedName>
</protein>
<evidence type="ECO:0000256" key="1">
    <source>
        <dbReference type="SAM" id="Coils"/>
    </source>
</evidence>
<dbReference type="EMBL" id="LS483470">
    <property type="protein sequence ID" value="SQI43117.1"/>
    <property type="molecule type" value="Genomic_DNA"/>
</dbReference>
<dbReference type="SUPFAM" id="SSF111369">
    <property type="entry name" value="HlyD-like secretion proteins"/>
    <property type="match status" value="2"/>
</dbReference>
<keyword evidence="4" id="KW-1185">Reference proteome</keyword>
<evidence type="ECO:0000313" key="3">
    <source>
        <dbReference type="EMBL" id="SQI43117.1"/>
    </source>
</evidence>
<dbReference type="Gene3D" id="1.10.287.470">
    <property type="entry name" value="Helix hairpin bin"/>
    <property type="match status" value="2"/>
</dbReference>
<evidence type="ECO:0000313" key="4">
    <source>
        <dbReference type="Proteomes" id="UP000249005"/>
    </source>
</evidence>
<accession>A0A2X4UTD1</accession>
<name>A0A2X4UTD1_9GAMM</name>
<gene>
    <name evidence="3" type="ORF">NCTC12151_02862</name>
</gene>
<dbReference type="PANTHER" id="PTHR30438">
    <property type="entry name" value="36 KDA ANTIGEN-RELATED"/>
    <property type="match status" value="1"/>
</dbReference>
<dbReference type="PANTHER" id="PTHR30438:SF1">
    <property type="entry name" value="36 KDA ANTIGEN"/>
    <property type="match status" value="1"/>
</dbReference>
<dbReference type="KEGG" id="lri:NCTC12151_02862"/>
<dbReference type="InterPro" id="IPR059052">
    <property type="entry name" value="HH_YbhG-like"/>
</dbReference>
<dbReference type="AlphaFoldDB" id="A0A2X4UTD1"/>
<dbReference type="OrthoDB" id="9793801at2"/>
<reference evidence="3 4" key="1">
    <citation type="submission" date="2018-06" db="EMBL/GenBank/DDBJ databases">
        <authorList>
            <consortium name="Pathogen Informatics"/>
            <person name="Doyle S."/>
        </authorList>
    </citation>
    <scope>NUCLEOTIDE SEQUENCE [LARGE SCALE GENOMIC DNA]</scope>
    <source>
        <strain evidence="3 4">NCTC12151</strain>
    </source>
</reference>
<dbReference type="Gene3D" id="2.40.50.100">
    <property type="match status" value="1"/>
</dbReference>
<dbReference type="RefSeq" id="WP_111741239.1">
    <property type="nucleotide sequence ID" value="NZ_LR698987.1"/>
</dbReference>
<sequence length="323" mass="35862">MKKQSIITLLFIITVVALAILFRAHNQYVLLQGEVDAPEVLVTSKAKGRVIERYFERGDDVKAGQLLMKLDSPELDAQVKSLEAARDQAKARLDESLHGTREESIRNLEASLAQAQAVYKNAEKDYLRNRSIAAQGYVSATMLDASLKARDTAQHQVNAAKALLDQAVHGDRSEQKDAFVAALHQAEENLTQIKIQQEDLLVKAPVDGEIGTIPAELGELLNAASPLTTIIRLPDAYFVYNLREDVLAHVRKGDKVMLQVPALNNLQVEAEVRFISPMGDFATKRATRATGDFDLKTFEVRLYPSKSIDGLRPGMSALWKWED</sequence>
<organism evidence="3 4">
    <name type="scientific">Leminorella richardii</name>
    <dbReference type="NCBI Taxonomy" id="158841"/>
    <lineage>
        <taxon>Bacteria</taxon>
        <taxon>Pseudomonadati</taxon>
        <taxon>Pseudomonadota</taxon>
        <taxon>Gammaproteobacteria</taxon>
        <taxon>Enterobacterales</taxon>
        <taxon>Budviciaceae</taxon>
        <taxon>Leminorella</taxon>
    </lineage>
</organism>
<dbReference type="Proteomes" id="UP000249005">
    <property type="component" value="Chromosome 1"/>
</dbReference>
<feature type="coiled-coil region" evidence="1">
    <location>
        <begin position="72"/>
        <end position="125"/>
    </location>
</feature>
<evidence type="ECO:0000259" key="2">
    <source>
        <dbReference type="Pfam" id="PF25881"/>
    </source>
</evidence>
<keyword evidence="1" id="KW-0175">Coiled coil</keyword>